<feature type="transmembrane region" description="Helical" evidence="1">
    <location>
        <begin position="36"/>
        <end position="59"/>
    </location>
</feature>
<gene>
    <name evidence="2" type="ORF">SGA01_55830</name>
</gene>
<accession>A0A4Y3RSE2</accession>
<dbReference type="EMBL" id="BJMN01000038">
    <property type="protein sequence ID" value="GEB59978.1"/>
    <property type="molecule type" value="Genomic_DNA"/>
</dbReference>
<dbReference type="RefSeq" id="WP_141299441.1">
    <property type="nucleotide sequence ID" value="NZ_BJMN01000038.1"/>
</dbReference>
<keyword evidence="1" id="KW-0812">Transmembrane</keyword>
<name>A0A4Y3RSE2_9ACTN</name>
<sequence>MKGPRGRKPEFPDTPLGASLFVLLMGGIAVRDDSPAWARVVCGLLALAFLGSFLGTFVVPRVRARVARFRRA</sequence>
<dbReference type="AlphaFoldDB" id="A0A4Y3RSE2"/>
<dbReference type="Proteomes" id="UP000315226">
    <property type="component" value="Unassembled WGS sequence"/>
</dbReference>
<keyword evidence="1" id="KW-1133">Transmembrane helix</keyword>
<evidence type="ECO:0000256" key="1">
    <source>
        <dbReference type="SAM" id="Phobius"/>
    </source>
</evidence>
<protein>
    <submittedName>
        <fullName evidence="2">Uncharacterized protein</fullName>
    </submittedName>
</protein>
<comment type="caution">
    <text evidence="2">The sequence shown here is derived from an EMBL/GenBank/DDBJ whole genome shotgun (WGS) entry which is preliminary data.</text>
</comment>
<evidence type="ECO:0000313" key="3">
    <source>
        <dbReference type="Proteomes" id="UP000315226"/>
    </source>
</evidence>
<reference evidence="2 3" key="1">
    <citation type="submission" date="2019-06" db="EMBL/GenBank/DDBJ databases">
        <title>Whole genome shotgun sequence of Streptomyces gardneri NBRC 12865.</title>
        <authorList>
            <person name="Hosoyama A."/>
            <person name="Uohara A."/>
            <person name="Ohji S."/>
            <person name="Ichikawa N."/>
        </authorList>
    </citation>
    <scope>NUCLEOTIDE SEQUENCE [LARGE SCALE GENOMIC DNA]</scope>
    <source>
        <strain evidence="2 3">NBRC 12865</strain>
    </source>
</reference>
<proteinExistence type="predicted"/>
<evidence type="ECO:0000313" key="2">
    <source>
        <dbReference type="EMBL" id="GEB59978.1"/>
    </source>
</evidence>
<organism evidence="2 3">
    <name type="scientific">Streptomyces gardneri</name>
    <dbReference type="NCBI Taxonomy" id="66892"/>
    <lineage>
        <taxon>Bacteria</taxon>
        <taxon>Bacillati</taxon>
        <taxon>Actinomycetota</taxon>
        <taxon>Actinomycetes</taxon>
        <taxon>Kitasatosporales</taxon>
        <taxon>Streptomycetaceae</taxon>
        <taxon>Streptomyces</taxon>
    </lineage>
</organism>
<keyword evidence="3" id="KW-1185">Reference proteome</keyword>
<keyword evidence="1" id="KW-0472">Membrane</keyword>